<reference evidence="1 2" key="1">
    <citation type="submission" date="2020-06" db="EMBL/GenBank/DDBJ databases">
        <title>Sphingomonas hominis sp. nov., a member of the Sphingomonas, isolated from the hair of a 22-year-old girl.</title>
        <authorList>
            <person name="Zhang D.-F."/>
            <person name="Cui X.-W."/>
        </authorList>
    </citation>
    <scope>NUCLEOTIDE SEQUENCE [LARGE SCALE GENOMIC DNA]</scope>
    <source>
        <strain evidence="1 2">HHU CXW</strain>
    </source>
</reference>
<sequence length="85" mass="9429">MPIEPFVLIVADHDNHTFSVEGPMVDDNPWSKPVVDAQEGGKRHINCFVPGGPAKHDAGIAAREYNREYNYTQVPAGSIVSRKPW</sequence>
<protein>
    <submittedName>
        <fullName evidence="1">Uncharacterized protein</fullName>
    </submittedName>
</protein>
<dbReference type="Proteomes" id="UP000621447">
    <property type="component" value="Unassembled WGS sequence"/>
</dbReference>
<evidence type="ECO:0000313" key="2">
    <source>
        <dbReference type="Proteomes" id="UP000621447"/>
    </source>
</evidence>
<organism evidence="1 2">
    <name type="scientific">Sphingomonas hominis</name>
    <dbReference type="NCBI Taxonomy" id="2741495"/>
    <lineage>
        <taxon>Bacteria</taxon>
        <taxon>Pseudomonadati</taxon>
        <taxon>Pseudomonadota</taxon>
        <taxon>Alphaproteobacteria</taxon>
        <taxon>Sphingomonadales</taxon>
        <taxon>Sphingomonadaceae</taxon>
        <taxon>Sphingomonas</taxon>
    </lineage>
</organism>
<gene>
    <name evidence="1" type="ORF">HRV97_14690</name>
</gene>
<keyword evidence="2" id="KW-1185">Reference proteome</keyword>
<proteinExistence type="predicted"/>
<accession>A0ABX2JTN5</accession>
<dbReference type="RefSeq" id="WP_174195011.1">
    <property type="nucleotide sequence ID" value="NZ_JABULH010000007.1"/>
</dbReference>
<evidence type="ECO:0000313" key="1">
    <source>
        <dbReference type="EMBL" id="NTS66402.1"/>
    </source>
</evidence>
<name>A0ABX2JTN5_9SPHN</name>
<comment type="caution">
    <text evidence="1">The sequence shown here is derived from an EMBL/GenBank/DDBJ whole genome shotgun (WGS) entry which is preliminary data.</text>
</comment>
<dbReference type="EMBL" id="JABULH010000007">
    <property type="protein sequence ID" value="NTS66402.1"/>
    <property type="molecule type" value="Genomic_DNA"/>
</dbReference>